<sequence length="190" mass="22026">MSNEDLERFVLTSLAEEHYKDMAKLIDVGDIKLTHCSDVPTPFLIPASAVYYTETGMKICKNYTREENQLKEEIFREHVLMFHHKAMQKEIFTDRNEFSCAAIRGCRAEIEMANYDPNNNSEKQLSVARCAKLLLKHRFVEKDKTQAAKKNFGDTIEANMHCFEYPKEITVGSQQAQYPFRFTPCAENIL</sequence>
<organism evidence="1 2">
    <name type="scientific">Euplotes crassus</name>
    <dbReference type="NCBI Taxonomy" id="5936"/>
    <lineage>
        <taxon>Eukaryota</taxon>
        <taxon>Sar</taxon>
        <taxon>Alveolata</taxon>
        <taxon>Ciliophora</taxon>
        <taxon>Intramacronucleata</taxon>
        <taxon>Spirotrichea</taxon>
        <taxon>Hypotrichia</taxon>
        <taxon>Euplotida</taxon>
        <taxon>Euplotidae</taxon>
        <taxon>Moneuplotes</taxon>
    </lineage>
</organism>
<dbReference type="EMBL" id="CAMPGE010022262">
    <property type="protein sequence ID" value="CAI2380311.1"/>
    <property type="molecule type" value="Genomic_DNA"/>
</dbReference>
<evidence type="ECO:0000313" key="1">
    <source>
        <dbReference type="EMBL" id="CAI2380311.1"/>
    </source>
</evidence>
<reference evidence="1" key="1">
    <citation type="submission" date="2023-07" db="EMBL/GenBank/DDBJ databases">
        <authorList>
            <consortium name="AG Swart"/>
            <person name="Singh M."/>
            <person name="Singh A."/>
            <person name="Seah K."/>
            <person name="Emmerich C."/>
        </authorList>
    </citation>
    <scope>NUCLEOTIDE SEQUENCE</scope>
    <source>
        <strain evidence="1">DP1</strain>
    </source>
</reference>
<dbReference type="Proteomes" id="UP001295684">
    <property type="component" value="Unassembled WGS sequence"/>
</dbReference>
<comment type="caution">
    <text evidence="1">The sequence shown here is derived from an EMBL/GenBank/DDBJ whole genome shotgun (WGS) entry which is preliminary data.</text>
</comment>
<keyword evidence="2" id="KW-1185">Reference proteome</keyword>
<gene>
    <name evidence="1" type="ORF">ECRASSUSDP1_LOCUS21745</name>
</gene>
<evidence type="ECO:0000313" key="2">
    <source>
        <dbReference type="Proteomes" id="UP001295684"/>
    </source>
</evidence>
<protein>
    <submittedName>
        <fullName evidence="1">Uncharacterized protein</fullName>
    </submittedName>
</protein>
<dbReference type="AlphaFoldDB" id="A0AAD1XXE5"/>
<name>A0AAD1XXE5_EUPCR</name>
<accession>A0AAD1XXE5</accession>
<proteinExistence type="predicted"/>